<evidence type="ECO:0000313" key="12">
    <source>
        <dbReference type="Proteomes" id="UP000770015"/>
    </source>
</evidence>
<feature type="transmembrane region" description="Helical" evidence="10">
    <location>
        <begin position="165"/>
        <end position="184"/>
    </location>
</feature>
<dbReference type="Proteomes" id="UP000770015">
    <property type="component" value="Unassembled WGS sequence"/>
</dbReference>
<comment type="pathway">
    <text evidence="2">Protein modification; protein glycosylation.</text>
</comment>
<dbReference type="PANTHER" id="PTHR22760">
    <property type="entry name" value="GLYCOSYLTRANSFERASE"/>
    <property type="match status" value="1"/>
</dbReference>
<keyword evidence="6 10" id="KW-0812">Transmembrane</keyword>
<dbReference type="InterPro" id="IPR005599">
    <property type="entry name" value="GPI_mannosylTrfase"/>
</dbReference>
<evidence type="ECO:0000256" key="4">
    <source>
        <dbReference type="ARBA" id="ARBA00022676"/>
    </source>
</evidence>
<feature type="transmembrane region" description="Helical" evidence="10">
    <location>
        <begin position="403"/>
        <end position="423"/>
    </location>
</feature>
<keyword evidence="7 10" id="KW-0256">Endoplasmic reticulum</keyword>
<evidence type="ECO:0000313" key="11">
    <source>
        <dbReference type="EMBL" id="KAH6672732.1"/>
    </source>
</evidence>
<evidence type="ECO:0000256" key="6">
    <source>
        <dbReference type="ARBA" id="ARBA00022692"/>
    </source>
</evidence>
<keyword evidence="5" id="KW-0808">Transferase</keyword>
<evidence type="ECO:0000256" key="3">
    <source>
        <dbReference type="ARBA" id="ARBA00007063"/>
    </source>
</evidence>
<feature type="transmembrane region" description="Helical" evidence="10">
    <location>
        <begin position="334"/>
        <end position="352"/>
    </location>
</feature>
<feature type="transmembrane region" description="Helical" evidence="10">
    <location>
        <begin position="196"/>
        <end position="219"/>
    </location>
</feature>
<proteinExistence type="inferred from homology"/>
<name>A0A9P8V4E7_9PEZI</name>
<feature type="transmembrane region" description="Helical" evidence="10">
    <location>
        <begin position="139"/>
        <end position="158"/>
    </location>
</feature>
<dbReference type="EMBL" id="JAGSXJ010000027">
    <property type="protein sequence ID" value="KAH6672732.1"/>
    <property type="molecule type" value="Genomic_DNA"/>
</dbReference>
<evidence type="ECO:0000256" key="2">
    <source>
        <dbReference type="ARBA" id="ARBA00004922"/>
    </source>
</evidence>
<keyword evidence="8 10" id="KW-1133">Transmembrane helix</keyword>
<keyword evidence="12" id="KW-1185">Reference proteome</keyword>
<accession>A0A9P8V4E7</accession>
<evidence type="ECO:0000256" key="5">
    <source>
        <dbReference type="ARBA" id="ARBA00022679"/>
    </source>
</evidence>
<keyword evidence="4 10" id="KW-0328">Glycosyltransferase</keyword>
<keyword evidence="9 10" id="KW-0472">Membrane</keyword>
<dbReference type="GO" id="GO:0005789">
    <property type="term" value="C:endoplasmic reticulum membrane"/>
    <property type="evidence" value="ECO:0007669"/>
    <property type="project" value="UniProtKB-SubCell"/>
</dbReference>
<evidence type="ECO:0000256" key="10">
    <source>
        <dbReference type="RuleBase" id="RU363075"/>
    </source>
</evidence>
<evidence type="ECO:0000256" key="1">
    <source>
        <dbReference type="ARBA" id="ARBA00004477"/>
    </source>
</evidence>
<evidence type="ECO:0000256" key="8">
    <source>
        <dbReference type="ARBA" id="ARBA00022989"/>
    </source>
</evidence>
<evidence type="ECO:0000256" key="7">
    <source>
        <dbReference type="ARBA" id="ARBA00022824"/>
    </source>
</evidence>
<comment type="caution">
    <text evidence="11">The sequence shown here is derived from an EMBL/GenBank/DDBJ whole genome shotgun (WGS) entry which is preliminary data.</text>
</comment>
<feature type="transmembrane region" description="Helical" evidence="10">
    <location>
        <begin position="240"/>
        <end position="261"/>
    </location>
</feature>
<dbReference type="GO" id="GO:0006487">
    <property type="term" value="P:protein N-linked glycosylation"/>
    <property type="evidence" value="ECO:0007669"/>
    <property type="project" value="TreeGrafter"/>
</dbReference>
<feature type="transmembrane region" description="Helical" evidence="10">
    <location>
        <begin position="303"/>
        <end position="322"/>
    </location>
</feature>
<reference evidence="11" key="1">
    <citation type="journal article" date="2021" name="Nat. Commun.">
        <title>Genetic determinants of endophytism in the Arabidopsis root mycobiome.</title>
        <authorList>
            <person name="Mesny F."/>
            <person name="Miyauchi S."/>
            <person name="Thiergart T."/>
            <person name="Pickel B."/>
            <person name="Atanasova L."/>
            <person name="Karlsson M."/>
            <person name="Huettel B."/>
            <person name="Barry K.W."/>
            <person name="Haridas S."/>
            <person name="Chen C."/>
            <person name="Bauer D."/>
            <person name="Andreopoulos W."/>
            <person name="Pangilinan J."/>
            <person name="LaButti K."/>
            <person name="Riley R."/>
            <person name="Lipzen A."/>
            <person name="Clum A."/>
            <person name="Drula E."/>
            <person name="Henrissat B."/>
            <person name="Kohler A."/>
            <person name="Grigoriev I.V."/>
            <person name="Martin F.M."/>
            <person name="Hacquard S."/>
        </authorList>
    </citation>
    <scope>NUCLEOTIDE SEQUENCE</scope>
    <source>
        <strain evidence="11">MPI-SDFR-AT-0117</strain>
    </source>
</reference>
<comment type="similarity">
    <text evidence="3 10">Belongs to the glycosyltransferase 22 family.</text>
</comment>
<feature type="transmembrane region" description="Helical" evidence="10">
    <location>
        <begin position="35"/>
        <end position="54"/>
    </location>
</feature>
<comment type="subcellular location">
    <subcellularLocation>
        <location evidence="1 10">Endoplasmic reticulum membrane</location>
        <topology evidence="1 10">Multi-pass membrane protein</topology>
    </subcellularLocation>
</comment>
<sequence length="599" mass="67282">MPPPPPQQSQRQEYVHPDAGHAKKKIPSVYAIKPISAFYCFLAAGIISAIFAPIQDCDEVFNYYEPAHYLAHGYGFQTWEYDPKYAIRSWFYVGVHALVGSFRRILPQSTKLGQFYFIRYVLAFVCALAQVLLYCTITLTLNARIGVLFLLATVLSAGNFHASTAFLPSSFAMYTGMLGASAFMNWRGGLKTSQGIAWFAAGAIFGWPFAGALCLPYLFEEGLLALMSDKERFIESLVRIGRGVVAAVLMVIFDVAVNAFFYREVVVVPWNIVKYNVLGGGGGPELYGTEPWTFYFRNLTLNFNIWFILALVALPLFILQKLVSPSGHGFQSGLRAIIFMAPFYLWFGIFTLQPHKEERFMYPAYPFLALNAAISAHIVLTFVGQSDPKTLVAKIPAQLRLLAVTLTLILSLDIGLARVYGVYSAYSAPLEIYAPLYDGPNPLGVAGDTVCFGKEWYRFPSSYFLPRDMHAKFVRSEFKGLLPGEFSEAKIGFGLFSGAWLPTSGMNDKNEEDPGKYTELRHCNFLVDTQYPLRTDPLPPNEPDYIADEENWEVAKCVPFMDAANTHTLARALWVPDLPFVPERLRRKWGQHCLLQRKK</sequence>
<dbReference type="GO" id="GO:0000026">
    <property type="term" value="F:alpha-1,2-mannosyltransferase activity"/>
    <property type="evidence" value="ECO:0007669"/>
    <property type="project" value="TreeGrafter"/>
</dbReference>
<protein>
    <recommendedName>
        <fullName evidence="10">Mannosyltransferase</fullName>
        <ecNumber evidence="10">2.4.1.-</ecNumber>
    </recommendedName>
</protein>
<dbReference type="PANTHER" id="PTHR22760:SF2">
    <property type="entry name" value="ALPHA-1,2-MANNOSYLTRANSFERASE ALG9"/>
    <property type="match status" value="1"/>
</dbReference>
<dbReference type="EC" id="2.4.1.-" evidence="10"/>
<dbReference type="Pfam" id="PF03901">
    <property type="entry name" value="Glyco_transf_22"/>
    <property type="match status" value="1"/>
</dbReference>
<feature type="transmembrane region" description="Helical" evidence="10">
    <location>
        <begin position="115"/>
        <end position="133"/>
    </location>
</feature>
<dbReference type="OrthoDB" id="497541at2759"/>
<feature type="transmembrane region" description="Helical" evidence="10">
    <location>
        <begin position="364"/>
        <end position="383"/>
    </location>
</feature>
<organism evidence="11 12">
    <name type="scientific">Plectosphaerella plurivora</name>
    <dbReference type="NCBI Taxonomy" id="936078"/>
    <lineage>
        <taxon>Eukaryota</taxon>
        <taxon>Fungi</taxon>
        <taxon>Dikarya</taxon>
        <taxon>Ascomycota</taxon>
        <taxon>Pezizomycotina</taxon>
        <taxon>Sordariomycetes</taxon>
        <taxon>Hypocreomycetidae</taxon>
        <taxon>Glomerellales</taxon>
        <taxon>Plectosphaerellaceae</taxon>
        <taxon>Plectosphaerella</taxon>
    </lineage>
</organism>
<dbReference type="AlphaFoldDB" id="A0A9P8V4E7"/>
<evidence type="ECO:0000256" key="9">
    <source>
        <dbReference type="ARBA" id="ARBA00023136"/>
    </source>
</evidence>
<gene>
    <name evidence="11" type="ORF">F5X68DRAFT_175004</name>
</gene>